<dbReference type="GO" id="GO:0017116">
    <property type="term" value="F:single-stranded DNA helicase activity"/>
    <property type="evidence" value="ECO:0007669"/>
    <property type="project" value="InterPro"/>
</dbReference>
<evidence type="ECO:0000256" key="7">
    <source>
        <dbReference type="ARBA" id="ARBA00022454"/>
    </source>
</evidence>
<feature type="region of interest" description="Disordered" evidence="24">
    <location>
        <begin position="1"/>
        <end position="40"/>
    </location>
</feature>
<feature type="domain" description="DNA2/NAM7 helicase helicase" evidence="26">
    <location>
        <begin position="1057"/>
        <end position="1144"/>
    </location>
</feature>
<dbReference type="InterPro" id="IPR027417">
    <property type="entry name" value="P-loop_NTPase"/>
</dbReference>
<dbReference type="GO" id="GO:0005524">
    <property type="term" value="F:ATP binding"/>
    <property type="evidence" value="ECO:0007669"/>
    <property type="project" value="UniProtKB-KW"/>
</dbReference>
<accession>J8LMR5</accession>
<evidence type="ECO:0000256" key="4">
    <source>
        <dbReference type="ARBA" id="ARBA00007913"/>
    </source>
</evidence>
<dbReference type="InterPro" id="IPR041679">
    <property type="entry name" value="DNA2/NAM7-like_C"/>
</dbReference>
<comment type="caution">
    <text evidence="28">The sequence shown here is derived from an EMBL/GenBank/DDBJ whole genome shotgun (WGS) entry which is preliminary data.</text>
</comment>
<evidence type="ECO:0000256" key="21">
    <source>
        <dbReference type="ARBA" id="ARBA00023242"/>
    </source>
</evidence>
<dbReference type="GO" id="GO:0005634">
    <property type="term" value="C:nucleus"/>
    <property type="evidence" value="ECO:0007669"/>
    <property type="project" value="UniProtKB-SubCell"/>
</dbReference>
<dbReference type="CDD" id="cd18808">
    <property type="entry name" value="SF1_C_Upf1"/>
    <property type="match status" value="1"/>
</dbReference>
<keyword evidence="21" id="KW-0539">Nucleus</keyword>
<dbReference type="Pfam" id="PF08696">
    <property type="entry name" value="Dna2"/>
    <property type="match status" value="1"/>
</dbReference>
<keyword evidence="14" id="KW-0378">Hydrolase</keyword>
<feature type="compositionally biased region" description="Polar residues" evidence="24">
    <location>
        <begin position="85"/>
        <end position="99"/>
    </location>
</feature>
<sequence length="1527" mass="172772">MPGTPQKNKRSAGVSISPVKITEDKEPTHNDAKVVSSNKTKKKKYAFAPINNLKGKNSKIPSTGVLKSISVSQVRNTSRPKEVSKTISKNTKSLPNSQVKLKHELSNMSKYHDFTRDDDGPMEEVIWKYSPLQRDMSDKTTSAAEFSDEYEDVQDPSSTPIVPNRLKTVLNFTNIHVPNANEGPFAQENEDEQVRPKPQNISSRGSFRNIDDILDDIEGDLNIKPNITKFSDLPSSPTKAPNDVEQPEVVAEIADNINTTGDSNDGDDSLIDILTQKYVEKHKDITENQATVQNKKDQNNENHAFQEENKFNEFHDENEKNEANKENVAGEVNSNNAFDENQEGEGYQGSQEKEAEEEILSDEFSDDSLMELLNETQTQAESNSIKQEIKKVEVIVSHDLKVDSDTNLSTYIHRANSGAPRDGVVRLVIISIRTVELPKIGTQKILECIDGKGDQTSVVVRHPWVYLEFEAGDVIHIIEGKNIENKRLLSDDKNPKTQLANDNLLVLNPDVLFSATSVGSSVGCLRRAVLQMKFQDPRGEPSLVMTLGNIVHELLQDSIKFKLSHSKILMENIVKKLDSLLETYAFSIMISNEEVQTVRDLIMKEHAENILYFVNKFVSKSNYGCYTSVSGTRRTQPISISNVIDIEENIWSPIYGLKGFLDATVEANVENGQKFIVPLEVKTGKSRSVSYEVQGLIYTLLLNDRYEIPIEFFLLYFTRDDNMTKFPSILHSIKHILMSRNRMSMSFKHQLQEVSEQARTKFELPPLLRDSSCDSCFMKESCMVFNKLLENGTSEESGLIEGEFDTITDHLVPNLPIYKEFFTKYNDLITKEESSITCINKELFLLDGLTRESRSGRCLSNLIVSEMTEDKEKEGTYLYCFLRRNKGSNTQSMLYSQITVNDFVIISDEEGHFCLCQGRVQFINPDKVGISVKRKLLNNRLLDREKGITTIQSVVDSECDQSNLIATQNLVTYRIDKNDIQQSLSLARFNLLSLFLPAVPPGLDITDDRSKLTRKTKRSDGGNETLRSLLVDNKAPKFRDTNDDPVIPYKLPEDIALNVNQKQAIDKVMRAEDYALILGMPGTGKTTVIAEIIKILVSKGKSVLLTSYTHSAVDNILIKLNETSINIMRLGLKHKVHPETQKYVPNYESVENYNDYLTKINNISVVATTCLGINDILFTIHEKDFDYVILDEASQISMPVALGPLRYGCKFIMVGDHYQLPPLIKNTPARLGGLEESLFKTFCENHPESVTELTYQYRMCGDIVTLSNFLIYDNKLKCGNNEVFVQSLKLPIPDALSHYRVNSVESKEWLEDILEPNRKVIFLDYDKCTDIMEQSEKDNITNVGEVELTLQCVQGMILSGILCEDIGVMTLYRAQLRLLKKKFNKGAYKGLEILTADQFQGRDKKCIIISMVRRNSQLNGGSLLRELRRVNVAMTRAKSKLIIIGSKSTIGSVPEIKSFVNLLEERNWIYTMCEDGLYKYKFPEKPADSEKPHDSFKKRTGTKAITSKSKLVSDKPIIKEILQEYES</sequence>
<dbReference type="InterPro" id="IPR047187">
    <property type="entry name" value="SF1_C_Upf1"/>
</dbReference>
<evidence type="ECO:0000259" key="27">
    <source>
        <dbReference type="Pfam" id="PF13087"/>
    </source>
</evidence>
<evidence type="ECO:0000256" key="17">
    <source>
        <dbReference type="ARBA" id="ARBA00023004"/>
    </source>
</evidence>
<feature type="compositionally biased region" description="Basic and acidic residues" evidence="24">
    <location>
        <begin position="21"/>
        <end position="32"/>
    </location>
</feature>
<evidence type="ECO:0000259" key="25">
    <source>
        <dbReference type="Pfam" id="PF08696"/>
    </source>
</evidence>
<keyword evidence="20" id="KW-0234">DNA repair</keyword>
<evidence type="ECO:0000256" key="16">
    <source>
        <dbReference type="ARBA" id="ARBA00022840"/>
    </source>
</evidence>
<dbReference type="EMBL" id="ALIE01000099">
    <property type="protein sequence ID" value="EJS43392.1"/>
    <property type="molecule type" value="Genomic_DNA"/>
</dbReference>
<dbReference type="GO" id="GO:0016887">
    <property type="term" value="F:ATP hydrolysis activity"/>
    <property type="evidence" value="ECO:0007669"/>
    <property type="project" value="RHEA"/>
</dbReference>
<comment type="catalytic activity">
    <reaction evidence="23">
        <text>ATP + H2O = ADP + phosphate + H(+)</text>
        <dbReference type="Rhea" id="RHEA:13065"/>
        <dbReference type="ChEBI" id="CHEBI:15377"/>
        <dbReference type="ChEBI" id="CHEBI:15378"/>
        <dbReference type="ChEBI" id="CHEBI:30616"/>
        <dbReference type="ChEBI" id="CHEBI:43474"/>
        <dbReference type="ChEBI" id="CHEBI:456216"/>
        <dbReference type="EC" id="3.6.4.12"/>
    </reaction>
</comment>
<dbReference type="FunFam" id="3.40.50.300:FF:001889">
    <property type="entry name" value="DNA replication helicase/nuclease 2"/>
    <property type="match status" value="1"/>
</dbReference>
<dbReference type="InterPro" id="IPR026851">
    <property type="entry name" value="Dna2/JHS1_DEXXQ-box"/>
</dbReference>
<feature type="domain" description="DNA2/NAM7 helicase-like C-terminal" evidence="27">
    <location>
        <begin position="1234"/>
        <end position="1447"/>
    </location>
</feature>
<evidence type="ECO:0000256" key="18">
    <source>
        <dbReference type="ARBA" id="ARBA00023014"/>
    </source>
</evidence>
<dbReference type="GO" id="GO:0006273">
    <property type="term" value="P:lagging strand elongation"/>
    <property type="evidence" value="ECO:0007669"/>
    <property type="project" value="UniProtKB-ARBA"/>
</dbReference>
<keyword evidence="10" id="KW-0540">Nuclease</keyword>
<feature type="region of interest" description="Disordered" evidence="24">
    <location>
        <begin position="71"/>
        <end position="99"/>
    </location>
</feature>
<evidence type="ECO:0000256" key="6">
    <source>
        <dbReference type="ARBA" id="ARBA00021516"/>
    </source>
</evidence>
<dbReference type="FunFam" id="3.40.50.300:FF:000721">
    <property type="entry name" value="DNA replication ATP-dependent helicase/nuclease DNA2"/>
    <property type="match status" value="1"/>
</dbReference>
<evidence type="ECO:0000259" key="26">
    <source>
        <dbReference type="Pfam" id="PF13086"/>
    </source>
</evidence>
<evidence type="ECO:0000256" key="2">
    <source>
        <dbReference type="ARBA" id="ARBA00004123"/>
    </source>
</evidence>
<dbReference type="Gene3D" id="3.40.50.300">
    <property type="entry name" value="P-loop containing nucleotide triphosphate hydrolases"/>
    <property type="match status" value="2"/>
</dbReference>
<evidence type="ECO:0000256" key="12">
    <source>
        <dbReference type="ARBA" id="ARBA00022741"/>
    </source>
</evidence>
<evidence type="ECO:0000256" key="10">
    <source>
        <dbReference type="ARBA" id="ARBA00022722"/>
    </source>
</evidence>
<keyword evidence="12" id="KW-0547">Nucleotide-binding</keyword>
<evidence type="ECO:0000256" key="11">
    <source>
        <dbReference type="ARBA" id="ARBA00022723"/>
    </source>
</evidence>
<proteinExistence type="inferred from homology"/>
<dbReference type="SUPFAM" id="SSF52540">
    <property type="entry name" value="P-loop containing nucleoside triphosphate hydrolases"/>
    <property type="match status" value="1"/>
</dbReference>
<dbReference type="GO" id="GO:0046872">
    <property type="term" value="F:metal ion binding"/>
    <property type="evidence" value="ECO:0007669"/>
    <property type="project" value="UniProtKB-KW"/>
</dbReference>
<evidence type="ECO:0000313" key="29">
    <source>
        <dbReference type="Proteomes" id="UP000006968"/>
    </source>
</evidence>
<dbReference type="GO" id="GO:0035861">
    <property type="term" value="C:site of double-strand break"/>
    <property type="evidence" value="ECO:0007669"/>
    <property type="project" value="UniProtKB-ARBA"/>
</dbReference>
<dbReference type="InterPro" id="IPR041677">
    <property type="entry name" value="DNA2/NAM7_AAA_11"/>
</dbReference>
<feature type="region of interest" description="Disordered" evidence="24">
    <location>
        <begin position="180"/>
        <end position="206"/>
    </location>
</feature>
<reference evidence="28 29" key="1">
    <citation type="journal article" date="2013" name="BMC Genomics">
        <title>High quality de novo sequencing and assembly of the Saccharomyces arboricolus genome.</title>
        <authorList>
            <person name="Liti G."/>
            <person name="Nguyen Ba A.N."/>
            <person name="Blythe M."/>
            <person name="Mueller C.A."/>
            <person name="Bergstroem A."/>
            <person name="Cubillos F.A."/>
            <person name="Dafhnis-Calas F."/>
            <person name="Khoshraftar S."/>
            <person name="Malla S."/>
            <person name="Mehta N."/>
            <person name="Siow C.C."/>
            <person name="Warringer J."/>
            <person name="Moses A.M."/>
            <person name="Louis E.J."/>
            <person name="Nieduszynski C.A."/>
        </authorList>
    </citation>
    <scope>NUCLEOTIDE SEQUENCE [LARGE SCALE GENOMIC DNA]</scope>
    <source>
        <strain evidence="29">H-6 / AS 2.3317 / CBS 10644</strain>
    </source>
</reference>
<dbReference type="InterPro" id="IPR011604">
    <property type="entry name" value="PDDEXK-like_dom_sf"/>
</dbReference>
<keyword evidence="13" id="KW-0227">DNA damage</keyword>
<keyword evidence="7" id="KW-0158">Chromosome</keyword>
<dbReference type="PANTHER" id="PTHR43788:SF8">
    <property type="entry name" value="DNA-BINDING PROTEIN SMUBP-2"/>
    <property type="match status" value="1"/>
</dbReference>
<dbReference type="EC" id="3.6.4.12" evidence="5"/>
<evidence type="ECO:0000256" key="14">
    <source>
        <dbReference type="ARBA" id="ARBA00022801"/>
    </source>
</evidence>
<evidence type="ECO:0000256" key="5">
    <source>
        <dbReference type="ARBA" id="ARBA00012551"/>
    </source>
</evidence>
<keyword evidence="22" id="KW-0511">Multifunctional enzyme</keyword>
<comment type="similarity">
    <text evidence="4">Belongs to the DNA2/NAM7 helicase family.</text>
</comment>
<keyword evidence="18" id="KW-0411">Iron-sulfur</keyword>
<keyword evidence="8" id="KW-0004">4Fe-4S</keyword>
<evidence type="ECO:0000313" key="28">
    <source>
        <dbReference type="EMBL" id="EJS43392.1"/>
    </source>
</evidence>
<dbReference type="OrthoDB" id="6513042at2759"/>
<keyword evidence="9" id="KW-0235">DNA replication</keyword>
<dbReference type="GO" id="GO:0000014">
    <property type="term" value="F:single-stranded DNA endodeoxyribonuclease activity"/>
    <property type="evidence" value="ECO:0007669"/>
    <property type="project" value="UniProtKB-ARBA"/>
</dbReference>
<dbReference type="GO" id="GO:0003677">
    <property type="term" value="F:DNA binding"/>
    <property type="evidence" value="ECO:0007669"/>
    <property type="project" value="UniProtKB-KW"/>
</dbReference>
<evidence type="ECO:0000256" key="9">
    <source>
        <dbReference type="ARBA" id="ARBA00022705"/>
    </source>
</evidence>
<dbReference type="GO" id="GO:0006302">
    <property type="term" value="P:double-strand break repair"/>
    <property type="evidence" value="ECO:0007669"/>
    <property type="project" value="UniProtKB-ARBA"/>
</dbReference>
<dbReference type="FunFam" id="3.40.50.300:FF:001490">
    <property type="entry name" value="DNA replication helicase"/>
    <property type="match status" value="1"/>
</dbReference>
<evidence type="ECO:0000256" key="15">
    <source>
        <dbReference type="ARBA" id="ARBA00022806"/>
    </source>
</evidence>
<evidence type="ECO:0000256" key="19">
    <source>
        <dbReference type="ARBA" id="ARBA00023125"/>
    </source>
</evidence>
<dbReference type="PANTHER" id="PTHR43788">
    <property type="entry name" value="DNA2/NAM7 HELICASE FAMILY MEMBER"/>
    <property type="match status" value="1"/>
</dbReference>
<keyword evidence="19" id="KW-0238">DNA-binding</keyword>
<evidence type="ECO:0000256" key="8">
    <source>
        <dbReference type="ARBA" id="ARBA00022485"/>
    </source>
</evidence>
<gene>
    <name evidence="28" type="ORF">SU7_1523</name>
</gene>
<keyword evidence="16" id="KW-0067">ATP-binding</keyword>
<evidence type="ECO:0000256" key="24">
    <source>
        <dbReference type="SAM" id="MobiDB-lite"/>
    </source>
</evidence>
<organism evidence="28 29">
    <name type="scientific">Saccharomyces arboricola (strain H-6 / AS 2.3317 / CBS 10644)</name>
    <name type="common">Yeast</name>
    <dbReference type="NCBI Taxonomy" id="1160507"/>
    <lineage>
        <taxon>Eukaryota</taxon>
        <taxon>Fungi</taxon>
        <taxon>Dikarya</taxon>
        <taxon>Ascomycota</taxon>
        <taxon>Saccharomycotina</taxon>
        <taxon>Saccharomycetes</taxon>
        <taxon>Saccharomycetales</taxon>
        <taxon>Saccharomycetaceae</taxon>
        <taxon>Saccharomyces</taxon>
    </lineage>
</organism>
<feature type="domain" description="DNA replication factor Dna2 N-terminal" evidence="25">
    <location>
        <begin position="451"/>
        <end position="667"/>
    </location>
</feature>
<keyword evidence="29" id="KW-1185">Reference proteome</keyword>
<evidence type="ECO:0000256" key="3">
    <source>
        <dbReference type="ARBA" id="ARBA00004286"/>
    </source>
</evidence>
<dbReference type="GO" id="GO:0043139">
    <property type="term" value="F:5'-3' DNA helicase activity"/>
    <property type="evidence" value="ECO:0007669"/>
    <property type="project" value="TreeGrafter"/>
</dbReference>
<evidence type="ECO:0000256" key="1">
    <source>
        <dbReference type="ARBA" id="ARBA00001966"/>
    </source>
</evidence>
<dbReference type="CDD" id="cd18041">
    <property type="entry name" value="DEXXQc_DNA2"/>
    <property type="match status" value="1"/>
</dbReference>
<keyword evidence="15" id="KW-0347">Helicase</keyword>
<feature type="region of interest" description="Disordered" evidence="24">
    <location>
        <begin position="326"/>
        <end position="356"/>
    </location>
</feature>
<dbReference type="Pfam" id="PF13087">
    <property type="entry name" value="AAA_12"/>
    <property type="match status" value="1"/>
</dbReference>
<dbReference type="GO" id="GO:0051539">
    <property type="term" value="F:4 iron, 4 sulfur cluster binding"/>
    <property type="evidence" value="ECO:0007669"/>
    <property type="project" value="UniProtKB-KW"/>
</dbReference>
<protein>
    <recommendedName>
        <fullName evidence="6">DNA replication ATP-dependent helicase/nuclease DNA2</fullName>
        <ecNumber evidence="5">3.6.4.12</ecNumber>
    </recommendedName>
</protein>
<evidence type="ECO:0000256" key="22">
    <source>
        <dbReference type="ARBA" id="ARBA00023268"/>
    </source>
</evidence>
<dbReference type="Pfam" id="PF13086">
    <property type="entry name" value="AAA_11"/>
    <property type="match status" value="2"/>
</dbReference>
<dbReference type="Proteomes" id="UP000006968">
    <property type="component" value="Chromosome VIII"/>
</dbReference>
<dbReference type="Gene3D" id="3.90.320.10">
    <property type="match status" value="1"/>
</dbReference>
<evidence type="ECO:0000256" key="20">
    <source>
        <dbReference type="ARBA" id="ARBA00023204"/>
    </source>
</evidence>
<name>J8LMR5_SACAR</name>
<comment type="subcellular location">
    <subcellularLocation>
        <location evidence="3">Chromosome</location>
    </subcellularLocation>
    <subcellularLocation>
        <location evidence="2">Nucleus</location>
    </subcellularLocation>
</comment>
<dbReference type="HOGENOM" id="CLU_001666_2_1_1"/>
<evidence type="ECO:0000256" key="13">
    <source>
        <dbReference type="ARBA" id="ARBA00022763"/>
    </source>
</evidence>
<dbReference type="InterPro" id="IPR050534">
    <property type="entry name" value="Coronavir_polyprotein_1ab"/>
</dbReference>
<keyword evidence="17" id="KW-0408">Iron</keyword>
<comment type="cofactor">
    <cofactor evidence="1">
        <name>[4Fe-4S] cluster</name>
        <dbReference type="ChEBI" id="CHEBI:49883"/>
    </cofactor>
</comment>
<feature type="domain" description="DNA2/NAM7 helicase helicase" evidence="26">
    <location>
        <begin position="1160"/>
        <end position="1225"/>
    </location>
</feature>
<dbReference type="InterPro" id="IPR014808">
    <property type="entry name" value="DNA_replication_fac_Dna2_N"/>
</dbReference>
<evidence type="ECO:0000256" key="23">
    <source>
        <dbReference type="ARBA" id="ARBA00047995"/>
    </source>
</evidence>
<keyword evidence="11" id="KW-0479">Metal-binding</keyword>